<gene>
    <name evidence="1" type="ORF">HNP48_005356</name>
</gene>
<dbReference type="RefSeq" id="WP_184862846.1">
    <property type="nucleotide sequence ID" value="NZ_JACHLK010000013.1"/>
</dbReference>
<reference evidence="1 2" key="1">
    <citation type="submission" date="2020-08" db="EMBL/GenBank/DDBJ databases">
        <title>Functional genomics of gut bacteria from endangered species of beetles.</title>
        <authorList>
            <person name="Carlos-Shanley C."/>
        </authorList>
    </citation>
    <scope>NUCLEOTIDE SEQUENCE [LARGE SCALE GENOMIC DNA]</scope>
    <source>
        <strain evidence="1 2">S00198</strain>
    </source>
</reference>
<name>A0A7X0PIP6_9BURK</name>
<dbReference type="Proteomes" id="UP000575083">
    <property type="component" value="Unassembled WGS sequence"/>
</dbReference>
<evidence type="ECO:0000313" key="1">
    <source>
        <dbReference type="EMBL" id="MBB6562643.1"/>
    </source>
</evidence>
<sequence>MDTVPLTTLQDMAAFALSSPTLAAQARSLAVGTSLRFRPDQIVDGSPVQQALAARLSMPFVVRRIALADIPAEYGLQEGDLAPGTLTFLVAPQAEPGNGQLATLDPQ</sequence>
<organism evidence="1 2">
    <name type="scientific">Acidovorax soli</name>
    <dbReference type="NCBI Taxonomy" id="592050"/>
    <lineage>
        <taxon>Bacteria</taxon>
        <taxon>Pseudomonadati</taxon>
        <taxon>Pseudomonadota</taxon>
        <taxon>Betaproteobacteria</taxon>
        <taxon>Burkholderiales</taxon>
        <taxon>Comamonadaceae</taxon>
        <taxon>Acidovorax</taxon>
    </lineage>
</organism>
<protein>
    <submittedName>
        <fullName evidence="1">Uncharacterized protein</fullName>
    </submittedName>
</protein>
<dbReference type="AlphaFoldDB" id="A0A7X0PIP6"/>
<accession>A0A7X0PIP6</accession>
<comment type="caution">
    <text evidence="1">The sequence shown here is derived from an EMBL/GenBank/DDBJ whole genome shotgun (WGS) entry which is preliminary data.</text>
</comment>
<keyword evidence="2" id="KW-1185">Reference proteome</keyword>
<proteinExistence type="predicted"/>
<dbReference type="EMBL" id="JACHLK010000013">
    <property type="protein sequence ID" value="MBB6562643.1"/>
    <property type="molecule type" value="Genomic_DNA"/>
</dbReference>
<evidence type="ECO:0000313" key="2">
    <source>
        <dbReference type="Proteomes" id="UP000575083"/>
    </source>
</evidence>